<gene>
    <name evidence="5" type="primary">mobQ</name>
    <name evidence="5" type="ORF">QO231_24435</name>
</gene>
<evidence type="ECO:0000313" key="5">
    <source>
        <dbReference type="EMBL" id="MDU9006977.1"/>
    </source>
</evidence>
<feature type="domain" description="MobA/MobL protein" evidence="4">
    <location>
        <begin position="17"/>
        <end position="235"/>
    </location>
</feature>
<dbReference type="InterPro" id="IPR005053">
    <property type="entry name" value="MobA_MobL"/>
</dbReference>
<evidence type="ECO:0000313" key="6">
    <source>
        <dbReference type="Proteomes" id="UP001255416"/>
    </source>
</evidence>
<comment type="caution">
    <text evidence="5">The sequence shown here is derived from an EMBL/GenBank/DDBJ whole genome shotgun (WGS) entry which is preliminary data.</text>
</comment>
<name>A0ABU3VLA7_9RHOB</name>
<evidence type="ECO:0000259" key="4">
    <source>
        <dbReference type="Pfam" id="PF03389"/>
    </source>
</evidence>
<evidence type="ECO:0000256" key="1">
    <source>
        <dbReference type="ARBA" id="ARBA00010873"/>
    </source>
</evidence>
<evidence type="ECO:0000256" key="3">
    <source>
        <dbReference type="SAM" id="MobiDB-lite"/>
    </source>
</evidence>
<feature type="compositionally biased region" description="Basic and acidic residues" evidence="3">
    <location>
        <begin position="232"/>
        <end position="245"/>
    </location>
</feature>
<proteinExistence type="inferred from homology"/>
<dbReference type="Proteomes" id="UP001255416">
    <property type="component" value="Unassembled WGS sequence"/>
</dbReference>
<keyword evidence="2" id="KW-0184">Conjugation</keyword>
<dbReference type="RefSeq" id="WP_316782439.1">
    <property type="nucleotide sequence ID" value="NZ_JASMWN010000038.1"/>
</dbReference>
<feature type="region of interest" description="Disordered" evidence="3">
    <location>
        <begin position="232"/>
        <end position="259"/>
    </location>
</feature>
<dbReference type="Gene3D" id="3.30.930.30">
    <property type="match status" value="1"/>
</dbReference>
<comment type="similarity">
    <text evidence="1">Belongs to the MobA/MobL family.</text>
</comment>
<sequence>MASYHLSVKTVKRSVGRTATAAAAYRAGERLSCEREGRVHDYTRKQGIEETFILVPAGAPAWAADRAGLWNAVEGRETRRNSVTAREWELALPSELSSEGRAALARGFAQALVDRYGIAADVALHAPHREGDQRNHHAHILTTTRVLASEGLTDKTRILDAAKTGGAEIADMRGLWAQMQNAALERDGLEARVDHRSLEDQREAALDRGEELVAMTLDRDPEIKLGPAASSMERKALREAERDGTEYEPVTERGAQVHGVRQQRSLMADLLERMVQARDAYTSAREADASRLSAATEAARALFSGAGAKDFAANFTQAYEEREAERQRALEAERAQAREAERVAALEAARGQLIEQVAVAWQDSREIEDLDVAKQRQQALVSQVKQAVERLGCKFDDIAEPVNARANEIKEQRELELERTRDIGRDISDGWGL</sequence>
<organism evidence="5 6">
    <name type="scientific">Sedimentitalea todarodis</name>
    <dbReference type="NCBI Taxonomy" id="1631240"/>
    <lineage>
        <taxon>Bacteria</taxon>
        <taxon>Pseudomonadati</taxon>
        <taxon>Pseudomonadota</taxon>
        <taxon>Alphaproteobacteria</taxon>
        <taxon>Rhodobacterales</taxon>
        <taxon>Paracoccaceae</taxon>
        <taxon>Sedimentitalea</taxon>
    </lineage>
</organism>
<dbReference type="NCBIfam" id="NF041496">
    <property type="entry name" value="MobQ"/>
    <property type="match status" value="1"/>
</dbReference>
<keyword evidence="6" id="KW-1185">Reference proteome</keyword>
<dbReference type="Pfam" id="PF03389">
    <property type="entry name" value="MobA_MobL"/>
    <property type="match status" value="1"/>
</dbReference>
<protein>
    <submittedName>
        <fullName evidence="5">MobQ family relaxase</fullName>
    </submittedName>
</protein>
<dbReference type="EMBL" id="JASMWN010000038">
    <property type="protein sequence ID" value="MDU9006977.1"/>
    <property type="molecule type" value="Genomic_DNA"/>
</dbReference>
<evidence type="ECO:0000256" key="2">
    <source>
        <dbReference type="ARBA" id="ARBA00022971"/>
    </source>
</evidence>
<accession>A0ABU3VLA7</accession>
<reference evidence="6" key="1">
    <citation type="submission" date="2023-05" db="EMBL/GenBank/DDBJ databases">
        <title>Sedimentitalea sp. nov. JM2-8.</title>
        <authorList>
            <person name="Huang J."/>
        </authorList>
    </citation>
    <scope>NUCLEOTIDE SEQUENCE [LARGE SCALE GENOMIC DNA]</scope>
    <source>
        <strain evidence="6">KHS03</strain>
    </source>
</reference>